<evidence type="ECO:0000259" key="1">
    <source>
        <dbReference type="Pfam" id="PF00535"/>
    </source>
</evidence>
<gene>
    <name evidence="2" type="ORF">FKX85_12445</name>
</gene>
<dbReference type="Proteomes" id="UP000316614">
    <property type="component" value="Chromosome"/>
</dbReference>
<dbReference type="InterPro" id="IPR029044">
    <property type="entry name" value="Nucleotide-diphossugar_trans"/>
</dbReference>
<dbReference type="Gene3D" id="3.90.550.10">
    <property type="entry name" value="Spore Coat Polysaccharide Biosynthesis Protein SpsA, Chain A"/>
    <property type="match status" value="1"/>
</dbReference>
<evidence type="ECO:0000313" key="2">
    <source>
        <dbReference type="EMBL" id="QDH79796.1"/>
    </source>
</evidence>
<dbReference type="SUPFAM" id="SSF53448">
    <property type="entry name" value="Nucleotide-diphospho-sugar transferases"/>
    <property type="match status" value="1"/>
</dbReference>
<reference evidence="2 3" key="1">
    <citation type="submission" date="2019-06" db="EMBL/GenBank/DDBJ databases">
        <title>Echinicola alkalisoli sp. nov. isolated from saline soil.</title>
        <authorList>
            <person name="Sun J.-Q."/>
            <person name="Xu L."/>
        </authorList>
    </citation>
    <scope>NUCLEOTIDE SEQUENCE [LARGE SCALE GENOMIC DNA]</scope>
    <source>
        <strain evidence="2 3">LN3S3</strain>
    </source>
</reference>
<keyword evidence="2" id="KW-0808">Transferase</keyword>
<protein>
    <submittedName>
        <fullName evidence="2">Glycosyltransferase family 2 protein</fullName>
    </submittedName>
</protein>
<dbReference type="GO" id="GO:0016758">
    <property type="term" value="F:hexosyltransferase activity"/>
    <property type="evidence" value="ECO:0007669"/>
    <property type="project" value="UniProtKB-ARBA"/>
</dbReference>
<organism evidence="2 3">
    <name type="scientific">Echinicola soli</name>
    <dbReference type="NCBI Taxonomy" id="2591634"/>
    <lineage>
        <taxon>Bacteria</taxon>
        <taxon>Pseudomonadati</taxon>
        <taxon>Bacteroidota</taxon>
        <taxon>Cytophagia</taxon>
        <taxon>Cytophagales</taxon>
        <taxon>Cyclobacteriaceae</taxon>
        <taxon>Echinicola</taxon>
    </lineage>
</organism>
<dbReference type="CDD" id="cd00761">
    <property type="entry name" value="Glyco_tranf_GTA_type"/>
    <property type="match status" value="1"/>
</dbReference>
<evidence type="ECO:0000313" key="3">
    <source>
        <dbReference type="Proteomes" id="UP000316614"/>
    </source>
</evidence>
<dbReference type="OrthoDB" id="597270at2"/>
<name>A0A514CJ41_9BACT</name>
<accession>A0A514CJ41</accession>
<dbReference type="PANTHER" id="PTHR22916">
    <property type="entry name" value="GLYCOSYLTRANSFERASE"/>
    <property type="match status" value="1"/>
</dbReference>
<dbReference type="RefSeq" id="WP_141615035.1">
    <property type="nucleotide sequence ID" value="NZ_CP041253.1"/>
</dbReference>
<dbReference type="PANTHER" id="PTHR22916:SF3">
    <property type="entry name" value="UDP-GLCNAC:BETAGAL BETA-1,3-N-ACETYLGLUCOSAMINYLTRANSFERASE-LIKE PROTEIN 1"/>
    <property type="match status" value="1"/>
</dbReference>
<dbReference type="Pfam" id="PF00535">
    <property type="entry name" value="Glycos_transf_2"/>
    <property type="match status" value="1"/>
</dbReference>
<dbReference type="KEGG" id="echi:FKX85_12445"/>
<feature type="domain" description="Glycosyltransferase 2-like" evidence="1">
    <location>
        <begin position="4"/>
        <end position="144"/>
    </location>
</feature>
<dbReference type="AlphaFoldDB" id="A0A514CJ41"/>
<keyword evidence="3" id="KW-1185">Reference proteome</keyword>
<sequence length="293" mass="33974">MMVSVIIPTYNRAELLVETILSVFAQTYSKLEIIVVDDGSTDQTETEMNRLIKIDNRLRFFKRSFSFPKGANSCRNYGFSLSKGECIKWMDSDDLLHPKALEKQVENLLDQNSDLSICEAMRFSQSKNGKPTRNLNGSWGNVKQSISLDNYVAGRVRWGVCTGLWRKSFFYKKNHSIWDEELMNSQEWLMHLQSLIKGVRVSVFSEVLCYIRSHVGSMSNARNKGSMYYYHECLARKKAFDALRNSKGVKVSSRNRLIKQFMWYQLFIAYKGEVLLGLRVFGFYGSVFLLFKK</sequence>
<proteinExistence type="predicted"/>
<dbReference type="InterPro" id="IPR001173">
    <property type="entry name" value="Glyco_trans_2-like"/>
</dbReference>
<dbReference type="EMBL" id="CP041253">
    <property type="protein sequence ID" value="QDH79796.1"/>
    <property type="molecule type" value="Genomic_DNA"/>
</dbReference>